<dbReference type="Gene3D" id="2.60.40.1470">
    <property type="entry name" value="ApaG domain"/>
    <property type="match status" value="1"/>
</dbReference>
<dbReference type="NCBIfam" id="NF003967">
    <property type="entry name" value="PRK05461.1"/>
    <property type="match status" value="1"/>
</dbReference>
<accession>A0ABU1EN20</accession>
<evidence type="ECO:0000313" key="3">
    <source>
        <dbReference type="Proteomes" id="UP001257234"/>
    </source>
</evidence>
<dbReference type="PROSITE" id="PS51087">
    <property type="entry name" value="APAG"/>
    <property type="match status" value="1"/>
</dbReference>
<dbReference type="Pfam" id="PF04379">
    <property type="entry name" value="DUF525"/>
    <property type="match status" value="1"/>
</dbReference>
<dbReference type="EMBL" id="JAVJIU010000001">
    <property type="protein sequence ID" value="MDR5589568.1"/>
    <property type="molecule type" value="Genomic_DNA"/>
</dbReference>
<reference evidence="3" key="1">
    <citation type="submission" date="2023-07" db="EMBL/GenBank/DDBJ databases">
        <title>Christiangramia sp. SM2212., a novel bacterium of the family Flavobacteriaceae isolated from the sea sediment.</title>
        <authorList>
            <person name="Wang J."/>
            <person name="Zhang X."/>
        </authorList>
    </citation>
    <scope>NUCLEOTIDE SEQUENCE [LARGE SCALE GENOMIC DNA]</scope>
    <source>
        <strain evidence="3">SM2212</strain>
    </source>
</reference>
<dbReference type="Proteomes" id="UP001257234">
    <property type="component" value="Unassembled WGS sequence"/>
</dbReference>
<organism evidence="2 3">
    <name type="scientific">Christiangramia sediminicola</name>
    <dbReference type="NCBI Taxonomy" id="3073267"/>
    <lineage>
        <taxon>Bacteria</taxon>
        <taxon>Pseudomonadati</taxon>
        <taxon>Bacteroidota</taxon>
        <taxon>Flavobacteriia</taxon>
        <taxon>Flavobacteriales</taxon>
        <taxon>Flavobacteriaceae</taxon>
        <taxon>Christiangramia</taxon>
    </lineage>
</organism>
<dbReference type="PANTHER" id="PTHR14289">
    <property type="entry name" value="F-BOX ONLY PROTEIN 3"/>
    <property type="match status" value="1"/>
</dbReference>
<dbReference type="RefSeq" id="WP_309560449.1">
    <property type="nucleotide sequence ID" value="NZ_JAVJIU010000001.1"/>
</dbReference>
<dbReference type="InterPro" id="IPR007474">
    <property type="entry name" value="ApaG_domain"/>
</dbReference>
<proteinExistence type="predicted"/>
<evidence type="ECO:0000313" key="2">
    <source>
        <dbReference type="EMBL" id="MDR5589568.1"/>
    </source>
</evidence>
<feature type="domain" description="ApaG" evidence="1">
    <location>
        <begin position="3"/>
        <end position="128"/>
    </location>
</feature>
<evidence type="ECO:0000259" key="1">
    <source>
        <dbReference type="PROSITE" id="PS51087"/>
    </source>
</evidence>
<keyword evidence="3" id="KW-1185">Reference proteome</keyword>
<gene>
    <name evidence="2" type="primary">apaG</name>
    <name evidence="2" type="ORF">RE431_02885</name>
</gene>
<name>A0ABU1EN20_9FLAO</name>
<protein>
    <submittedName>
        <fullName evidence="2">Co2+/Mg2+ efflux protein ApaG</fullName>
    </submittedName>
</protein>
<sequence>MIHQITRGIKISVETHFEGMFYKDYRMQHAFGYQITIENQSNDSVQLESRFWVIKDSLNETETVSGDGVIGKQPVLQPGERHTYKSGCLLRGPIGSMNGHYNMRNFSTGKNFTVKIPSFKLGATYALN</sequence>
<dbReference type="InterPro" id="IPR036767">
    <property type="entry name" value="ApaG_sf"/>
</dbReference>
<dbReference type="SUPFAM" id="SSF110069">
    <property type="entry name" value="ApaG-like"/>
    <property type="match status" value="1"/>
</dbReference>
<comment type="caution">
    <text evidence="2">The sequence shown here is derived from an EMBL/GenBank/DDBJ whole genome shotgun (WGS) entry which is preliminary data.</text>
</comment>
<dbReference type="PANTHER" id="PTHR14289:SF16">
    <property type="entry name" value="POLYMERASE DELTA-INTERACTING PROTEIN 2"/>
    <property type="match status" value="1"/>
</dbReference>